<evidence type="ECO:0000256" key="6">
    <source>
        <dbReference type="ARBA" id="ARBA00047407"/>
    </source>
</evidence>
<gene>
    <name evidence="10" type="ORF">BDY17DRAFT_289750</name>
</gene>
<accession>A0A6A6Q8W8</accession>
<comment type="subcellular location">
    <subcellularLocation>
        <location evidence="7">Mitochondrion</location>
    </subcellularLocation>
</comment>
<dbReference type="InterPro" id="IPR000120">
    <property type="entry name" value="Amidase"/>
</dbReference>
<dbReference type="PANTHER" id="PTHR11895:SF7">
    <property type="entry name" value="GLUTAMYL-TRNA(GLN) AMIDOTRANSFERASE SUBUNIT A, MITOCHONDRIAL"/>
    <property type="match status" value="1"/>
</dbReference>
<comment type="catalytic activity">
    <reaction evidence="6 7">
        <text>L-glutamyl-tRNA(Gln) + L-glutamine + ATP + H2O = L-glutaminyl-tRNA(Gln) + L-glutamate + ADP + phosphate + H(+)</text>
        <dbReference type="Rhea" id="RHEA:17521"/>
        <dbReference type="Rhea" id="RHEA-COMP:9681"/>
        <dbReference type="Rhea" id="RHEA-COMP:9684"/>
        <dbReference type="ChEBI" id="CHEBI:15377"/>
        <dbReference type="ChEBI" id="CHEBI:15378"/>
        <dbReference type="ChEBI" id="CHEBI:29985"/>
        <dbReference type="ChEBI" id="CHEBI:30616"/>
        <dbReference type="ChEBI" id="CHEBI:43474"/>
        <dbReference type="ChEBI" id="CHEBI:58359"/>
        <dbReference type="ChEBI" id="CHEBI:78520"/>
        <dbReference type="ChEBI" id="CHEBI:78521"/>
        <dbReference type="ChEBI" id="CHEBI:456216"/>
        <dbReference type="EC" id="6.3.5.7"/>
    </reaction>
</comment>
<dbReference type="Proteomes" id="UP000799767">
    <property type="component" value="Unassembled WGS sequence"/>
</dbReference>
<evidence type="ECO:0000256" key="7">
    <source>
        <dbReference type="HAMAP-Rule" id="MF_03150"/>
    </source>
</evidence>
<dbReference type="RefSeq" id="XP_033594396.1">
    <property type="nucleotide sequence ID" value="XM_033732400.1"/>
</dbReference>
<evidence type="ECO:0000259" key="9">
    <source>
        <dbReference type="Pfam" id="PF01425"/>
    </source>
</evidence>
<feature type="active site" description="Charge relay system" evidence="7">
    <location>
        <position position="137"/>
    </location>
</feature>
<dbReference type="Pfam" id="PF01425">
    <property type="entry name" value="Amidase"/>
    <property type="match status" value="1"/>
</dbReference>
<comment type="subunit">
    <text evidence="7">Subunit of the heterotrimeric GatCAB amidotransferase (AdT) complex, composed of A, B and C subunits.</text>
</comment>
<dbReference type="AlphaFoldDB" id="A0A6A6Q8W8"/>
<dbReference type="GO" id="GO:0030956">
    <property type="term" value="C:glutamyl-tRNA(Gln) amidotransferase complex"/>
    <property type="evidence" value="ECO:0007669"/>
    <property type="project" value="UniProtKB-UniRule"/>
</dbReference>
<dbReference type="Gene3D" id="3.90.1300.10">
    <property type="entry name" value="Amidase signature (AS) domain"/>
    <property type="match status" value="1"/>
</dbReference>
<dbReference type="InterPro" id="IPR004412">
    <property type="entry name" value="GatA"/>
</dbReference>
<evidence type="ECO:0000313" key="10">
    <source>
        <dbReference type="EMBL" id="KAF2487827.1"/>
    </source>
</evidence>
<comment type="function">
    <text evidence="7">Allows the formation of correctly charged Gln-tRNA(Gln) through the transamidation of misacylated Glu-tRNA(Gln) in the mitochondria. The reaction takes place in the presence of glutamine and ATP through an activated gamma-phospho-Glu-tRNA(Gln).</text>
</comment>
<feature type="active site" description="Charge relay system" evidence="7">
    <location>
        <position position="59"/>
    </location>
</feature>
<dbReference type="PANTHER" id="PTHR11895">
    <property type="entry name" value="TRANSAMIDASE"/>
    <property type="match status" value="1"/>
</dbReference>
<keyword evidence="5 7" id="KW-0648">Protein biosynthesis</keyword>
<feature type="domain" description="Amidase" evidence="9">
    <location>
        <begin position="39"/>
        <end position="492"/>
    </location>
</feature>
<keyword evidence="11" id="KW-1185">Reference proteome</keyword>
<dbReference type="GO" id="GO:0005739">
    <property type="term" value="C:mitochondrion"/>
    <property type="evidence" value="ECO:0007669"/>
    <property type="project" value="UniProtKB-SubCell"/>
</dbReference>
<dbReference type="GO" id="GO:0070681">
    <property type="term" value="P:glutaminyl-tRNAGln biosynthesis via transamidation"/>
    <property type="evidence" value="ECO:0007669"/>
    <property type="project" value="UniProtKB-UniRule"/>
</dbReference>
<proteinExistence type="inferred from homology"/>
<dbReference type="EMBL" id="MU001631">
    <property type="protein sequence ID" value="KAF2487827.1"/>
    <property type="molecule type" value="Genomic_DNA"/>
</dbReference>
<evidence type="ECO:0000256" key="5">
    <source>
        <dbReference type="ARBA" id="ARBA00022917"/>
    </source>
</evidence>
<sequence length="503" mass="53801">MHSARRCWHRASRHPLQPACKHVRAQHAQAGSLNAITNTAAPSNAEEQGRLAGKNVAIKDNITTSSLPTTAASGILSTHVSPFEATVVRLLRQNGATITSTTNLDEFGMGSHSQHSVHGPVLSPFTRDGIPLSPGGSSGGSAVAVASGQCWTALGTDTGGSVRLPAAYVGVVGFKPSYGLLSRWGVIQYANSLDTVGVLARSVGDVREVFEVLNQHDARDPTSLPDSVRQRVTSSRSERQDHKGKALRIGIPLDYNITSLAPSIRKTYTTLLTTLQSQGHTLHPIHLPTTRLALSAYYVLAPAEASSNLAKYDGIRYGQRSTTATADASPAEKLPLYAATRAEGFGEEVKRRILLGAYTLMSEARDNYFLQAQKVRRLVQRDFDRVFAAPNPLLDAGGHDIGEGEREEDVVDVLLTPTAPTLPPTVEEVQRSSPVESYMNDVFTVPASLAGLPAASVPVALPEAVREGLGEGDVRSVGMQVIGQFGDDELVLRAAEVIEKLYH</sequence>
<organism evidence="10 11">
    <name type="scientific">Neohortaea acidophila</name>
    <dbReference type="NCBI Taxonomy" id="245834"/>
    <lineage>
        <taxon>Eukaryota</taxon>
        <taxon>Fungi</taxon>
        <taxon>Dikarya</taxon>
        <taxon>Ascomycota</taxon>
        <taxon>Pezizomycotina</taxon>
        <taxon>Dothideomycetes</taxon>
        <taxon>Dothideomycetidae</taxon>
        <taxon>Mycosphaerellales</taxon>
        <taxon>Teratosphaeriaceae</taxon>
        <taxon>Neohortaea</taxon>
    </lineage>
</organism>
<evidence type="ECO:0000256" key="2">
    <source>
        <dbReference type="ARBA" id="ARBA00022598"/>
    </source>
</evidence>
<evidence type="ECO:0000256" key="3">
    <source>
        <dbReference type="ARBA" id="ARBA00022741"/>
    </source>
</evidence>
<dbReference type="GO" id="GO:0032543">
    <property type="term" value="P:mitochondrial translation"/>
    <property type="evidence" value="ECO:0007669"/>
    <property type="project" value="UniProtKB-UniRule"/>
</dbReference>
<dbReference type="SUPFAM" id="SSF75304">
    <property type="entry name" value="Amidase signature (AS) enzymes"/>
    <property type="match status" value="1"/>
</dbReference>
<evidence type="ECO:0000256" key="8">
    <source>
        <dbReference type="SAM" id="MobiDB-lite"/>
    </source>
</evidence>
<dbReference type="GO" id="GO:0050567">
    <property type="term" value="F:glutaminyl-tRNA synthase (glutamine-hydrolyzing) activity"/>
    <property type="evidence" value="ECO:0007669"/>
    <property type="project" value="UniProtKB-UniRule"/>
</dbReference>
<keyword evidence="3 7" id="KW-0547">Nucleotide-binding</keyword>
<evidence type="ECO:0000256" key="4">
    <source>
        <dbReference type="ARBA" id="ARBA00022840"/>
    </source>
</evidence>
<name>A0A6A6Q8W8_9PEZI</name>
<dbReference type="InterPro" id="IPR020556">
    <property type="entry name" value="Amidase_CS"/>
</dbReference>
<dbReference type="GO" id="GO:0005524">
    <property type="term" value="F:ATP binding"/>
    <property type="evidence" value="ECO:0007669"/>
    <property type="project" value="UniProtKB-KW"/>
</dbReference>
<keyword evidence="2 7" id="KW-0436">Ligase</keyword>
<evidence type="ECO:0000313" key="11">
    <source>
        <dbReference type="Proteomes" id="UP000799767"/>
    </source>
</evidence>
<feature type="region of interest" description="Disordered" evidence="8">
    <location>
        <begin position="218"/>
        <end position="243"/>
    </location>
</feature>
<dbReference type="OrthoDB" id="421993at2759"/>
<dbReference type="GeneID" id="54473402"/>
<feature type="active site" description="Acyl-ester intermediate" evidence="7">
    <location>
        <position position="161"/>
    </location>
</feature>
<dbReference type="PROSITE" id="PS00571">
    <property type="entry name" value="AMIDASES"/>
    <property type="match status" value="1"/>
</dbReference>
<keyword evidence="4 7" id="KW-0067">ATP-binding</keyword>
<dbReference type="InterPro" id="IPR023631">
    <property type="entry name" value="Amidase_dom"/>
</dbReference>
<reference evidence="10" key="1">
    <citation type="journal article" date="2020" name="Stud. Mycol.">
        <title>101 Dothideomycetes genomes: a test case for predicting lifestyles and emergence of pathogens.</title>
        <authorList>
            <person name="Haridas S."/>
            <person name="Albert R."/>
            <person name="Binder M."/>
            <person name="Bloem J."/>
            <person name="Labutti K."/>
            <person name="Salamov A."/>
            <person name="Andreopoulos B."/>
            <person name="Baker S."/>
            <person name="Barry K."/>
            <person name="Bills G."/>
            <person name="Bluhm B."/>
            <person name="Cannon C."/>
            <person name="Castanera R."/>
            <person name="Culley D."/>
            <person name="Daum C."/>
            <person name="Ezra D."/>
            <person name="Gonzalez J."/>
            <person name="Henrissat B."/>
            <person name="Kuo A."/>
            <person name="Liang C."/>
            <person name="Lipzen A."/>
            <person name="Lutzoni F."/>
            <person name="Magnuson J."/>
            <person name="Mondo S."/>
            <person name="Nolan M."/>
            <person name="Ohm R."/>
            <person name="Pangilinan J."/>
            <person name="Park H.-J."/>
            <person name="Ramirez L."/>
            <person name="Alfaro M."/>
            <person name="Sun H."/>
            <person name="Tritt A."/>
            <person name="Yoshinaga Y."/>
            <person name="Zwiers L.-H."/>
            <person name="Turgeon B."/>
            <person name="Goodwin S."/>
            <person name="Spatafora J."/>
            <person name="Crous P."/>
            <person name="Grigoriev I."/>
        </authorList>
    </citation>
    <scope>NUCLEOTIDE SEQUENCE</scope>
    <source>
        <strain evidence="10">CBS 113389</strain>
    </source>
</reference>
<protein>
    <recommendedName>
        <fullName evidence="7">Glutamyl-tRNA(Gln) amidotransferase subunit A, mitochondrial</fullName>
        <shortName evidence="7">Glu-AdT subunit A</shortName>
        <ecNumber evidence="7">6.3.5.7</ecNumber>
    </recommendedName>
</protein>
<dbReference type="EC" id="6.3.5.7" evidence="7"/>
<evidence type="ECO:0000256" key="1">
    <source>
        <dbReference type="ARBA" id="ARBA00008069"/>
    </source>
</evidence>
<keyword evidence="7" id="KW-0496">Mitochondrion</keyword>
<dbReference type="InterPro" id="IPR036928">
    <property type="entry name" value="AS_sf"/>
</dbReference>
<comment type="similarity">
    <text evidence="1 7">Belongs to the amidase family. GatA subfamily.</text>
</comment>
<dbReference type="HAMAP" id="MF_00120">
    <property type="entry name" value="GatA"/>
    <property type="match status" value="1"/>
</dbReference>